<feature type="transmembrane region" description="Helical" evidence="2">
    <location>
        <begin position="99"/>
        <end position="123"/>
    </location>
</feature>
<feature type="transmembrane region" description="Helical" evidence="2">
    <location>
        <begin position="76"/>
        <end position="93"/>
    </location>
</feature>
<evidence type="ECO:0000256" key="2">
    <source>
        <dbReference type="SAM" id="Phobius"/>
    </source>
</evidence>
<accession>A0A4V6IBZ3</accession>
<protein>
    <submittedName>
        <fullName evidence="3">Uncharacterized conserved protein</fullName>
    </submittedName>
</protein>
<dbReference type="Proteomes" id="UP000290439">
    <property type="component" value="Chromosome"/>
</dbReference>
<dbReference type="RefSeq" id="WP_130916480.1">
    <property type="nucleotide sequence ID" value="NZ_JADLRK010000013.1"/>
</dbReference>
<dbReference type="InterPro" id="IPR005325">
    <property type="entry name" value="DUF308_memb"/>
</dbReference>
<organism evidence="3 4">
    <name type="scientific">Nocardia cyriacigeorgica</name>
    <dbReference type="NCBI Taxonomy" id="135487"/>
    <lineage>
        <taxon>Bacteria</taxon>
        <taxon>Bacillati</taxon>
        <taxon>Actinomycetota</taxon>
        <taxon>Actinomycetes</taxon>
        <taxon>Mycobacteriales</taxon>
        <taxon>Nocardiaceae</taxon>
        <taxon>Nocardia</taxon>
    </lineage>
</organism>
<name>A0A4V6IBZ3_9NOCA</name>
<keyword evidence="2" id="KW-0472">Membrane</keyword>
<dbReference type="PANTHER" id="PTHR34989:SF1">
    <property type="entry name" value="PROTEIN HDED"/>
    <property type="match status" value="1"/>
</dbReference>
<dbReference type="EMBL" id="LR215973">
    <property type="protein sequence ID" value="VFA97653.1"/>
    <property type="molecule type" value="Genomic_DNA"/>
</dbReference>
<evidence type="ECO:0000256" key="1">
    <source>
        <dbReference type="SAM" id="MobiDB-lite"/>
    </source>
</evidence>
<evidence type="ECO:0000313" key="3">
    <source>
        <dbReference type="EMBL" id="VFA97653.1"/>
    </source>
</evidence>
<sequence>MPTYEDSGPVSVLGRGVRQTVLVVGICSVLLGVAIMVWPGKSVATLAAVAGIYLLVTAVLQMTIAFGSGLGRFPRVLMFLAGTVSAVLGLLAFRSGDWVLLVAMWLGIGWAVRGVVHAIAAVWDDDDTPGRGVQEVIGLATLIAGIVVAIVPFDSADVLAAAAGCCMIALGIAEILTARKAPAEQPPRTRPAAEPAAPRPAPPRPTADTTIVMPPGSGHAMGR</sequence>
<keyword evidence="2" id="KW-1133">Transmembrane helix</keyword>
<feature type="transmembrane region" description="Helical" evidence="2">
    <location>
        <begin position="135"/>
        <end position="153"/>
    </location>
</feature>
<dbReference type="PANTHER" id="PTHR34989">
    <property type="entry name" value="PROTEIN HDED"/>
    <property type="match status" value="1"/>
</dbReference>
<gene>
    <name evidence="3" type="ORF">NCTC10797_01417</name>
</gene>
<proteinExistence type="predicted"/>
<dbReference type="GO" id="GO:0005886">
    <property type="term" value="C:plasma membrane"/>
    <property type="evidence" value="ECO:0007669"/>
    <property type="project" value="TreeGrafter"/>
</dbReference>
<feature type="transmembrane region" description="Helical" evidence="2">
    <location>
        <begin position="44"/>
        <end position="64"/>
    </location>
</feature>
<feature type="transmembrane region" description="Helical" evidence="2">
    <location>
        <begin position="159"/>
        <end position="178"/>
    </location>
</feature>
<reference evidence="3 4" key="1">
    <citation type="submission" date="2019-02" db="EMBL/GenBank/DDBJ databases">
        <authorList>
            <consortium name="Pathogen Informatics"/>
        </authorList>
    </citation>
    <scope>NUCLEOTIDE SEQUENCE [LARGE SCALE GENOMIC DNA]</scope>
    <source>
        <strain evidence="3 4">3012STDY6756504</strain>
    </source>
</reference>
<feature type="region of interest" description="Disordered" evidence="1">
    <location>
        <begin position="181"/>
        <end position="223"/>
    </location>
</feature>
<feature type="transmembrane region" description="Helical" evidence="2">
    <location>
        <begin position="21"/>
        <end position="38"/>
    </location>
</feature>
<keyword evidence="2" id="KW-0812">Transmembrane</keyword>
<evidence type="ECO:0000313" key="4">
    <source>
        <dbReference type="Proteomes" id="UP000290439"/>
    </source>
</evidence>
<dbReference type="InterPro" id="IPR052712">
    <property type="entry name" value="Acid_resist_chaperone_HdeD"/>
</dbReference>
<dbReference type="AlphaFoldDB" id="A0A4V6IBZ3"/>
<dbReference type="Pfam" id="PF03729">
    <property type="entry name" value="DUF308"/>
    <property type="match status" value="2"/>
</dbReference>